<organism evidence="1 2">
    <name type="scientific">Vandammella animalimorsus</name>
    <dbReference type="NCBI Taxonomy" id="2029117"/>
    <lineage>
        <taxon>Bacteria</taxon>
        <taxon>Pseudomonadati</taxon>
        <taxon>Pseudomonadota</taxon>
        <taxon>Betaproteobacteria</taxon>
        <taxon>Burkholderiales</taxon>
        <taxon>Comamonadaceae</taxon>
        <taxon>Vandammella</taxon>
    </lineage>
</organism>
<protein>
    <submittedName>
        <fullName evidence="1">Uncharacterized protein</fullName>
    </submittedName>
</protein>
<sequence>MAHALHGLFEAFKADVAQPDVLGEDLRIQRGMEAATRHEQFAPFIDQLPQAQGDILSKAQDRPRGLRADVSSPAQAAFKPAVLA</sequence>
<proteinExistence type="predicted"/>
<dbReference type="AlphaFoldDB" id="A0A3M6QVI4"/>
<comment type="caution">
    <text evidence="1">The sequence shown here is derived from an EMBL/GenBank/DDBJ whole genome shotgun (WGS) entry which is preliminary data.</text>
</comment>
<dbReference type="EMBL" id="RDQJ01000062">
    <property type="protein sequence ID" value="RMX06993.1"/>
    <property type="molecule type" value="Genomic_DNA"/>
</dbReference>
<dbReference type="Proteomes" id="UP000275180">
    <property type="component" value="Unassembled WGS sequence"/>
</dbReference>
<evidence type="ECO:0000313" key="2">
    <source>
        <dbReference type="Proteomes" id="UP000275180"/>
    </source>
</evidence>
<evidence type="ECO:0000313" key="1">
    <source>
        <dbReference type="EMBL" id="RMX06993.1"/>
    </source>
</evidence>
<accession>A0A3M6QVI4</accession>
<gene>
    <name evidence="1" type="ORF">EBQ34_14985</name>
</gene>
<reference evidence="1 2" key="1">
    <citation type="submission" date="2018-10" db="EMBL/GenBank/DDBJ databases">
        <title>Comamonadaceae CDC group NO-1 genome sequencing and assembly.</title>
        <authorList>
            <person name="Bernier A.-M."/>
            <person name="Bernard K."/>
        </authorList>
    </citation>
    <scope>NUCLEOTIDE SEQUENCE [LARGE SCALE GENOMIC DNA]</scope>
    <source>
        <strain evidence="1 2">NML180582</strain>
    </source>
</reference>
<name>A0A3M6QVI4_9BURK</name>